<evidence type="ECO:0000256" key="2">
    <source>
        <dbReference type="SAM" id="Coils"/>
    </source>
</evidence>
<feature type="coiled-coil region" evidence="2">
    <location>
        <begin position="245"/>
        <end position="279"/>
    </location>
</feature>
<accession>A0ABD2I1K5</accession>
<reference evidence="5 6" key="1">
    <citation type="submission" date="2024-10" db="EMBL/GenBank/DDBJ databases">
        <authorList>
            <person name="Kim D."/>
        </authorList>
    </citation>
    <scope>NUCLEOTIDE SEQUENCE [LARGE SCALE GENOMIC DNA]</scope>
    <source>
        <strain evidence="5">Taebaek</strain>
    </source>
</reference>
<dbReference type="InterPro" id="IPR036875">
    <property type="entry name" value="Znf_CCHC_sf"/>
</dbReference>
<comment type="caution">
    <text evidence="5">The sequence shown here is derived from an EMBL/GenBank/DDBJ whole genome shotgun (WGS) entry which is preliminary data.</text>
</comment>
<dbReference type="SMART" id="SM00343">
    <property type="entry name" value="ZnF_C2HC"/>
    <property type="match status" value="1"/>
</dbReference>
<evidence type="ECO:0000256" key="1">
    <source>
        <dbReference type="PROSITE-ProRule" id="PRU00047"/>
    </source>
</evidence>
<dbReference type="GO" id="GO:0008270">
    <property type="term" value="F:zinc ion binding"/>
    <property type="evidence" value="ECO:0007669"/>
    <property type="project" value="UniProtKB-KW"/>
</dbReference>
<proteinExistence type="predicted"/>
<keyword evidence="1" id="KW-0862">Zinc</keyword>
<evidence type="ECO:0000256" key="3">
    <source>
        <dbReference type="SAM" id="MobiDB-lite"/>
    </source>
</evidence>
<dbReference type="PROSITE" id="PS50158">
    <property type="entry name" value="ZF_CCHC"/>
    <property type="match status" value="1"/>
</dbReference>
<dbReference type="AlphaFoldDB" id="A0ABD2I1K5"/>
<keyword evidence="6" id="KW-1185">Reference proteome</keyword>
<feature type="region of interest" description="Disordered" evidence="3">
    <location>
        <begin position="60"/>
        <end position="120"/>
    </location>
</feature>
<protein>
    <recommendedName>
        <fullName evidence="4">CCHC-type domain-containing protein</fullName>
    </recommendedName>
</protein>
<keyword evidence="1" id="KW-0863">Zinc-finger</keyword>
<dbReference type="Gene3D" id="4.10.60.10">
    <property type="entry name" value="Zinc finger, CCHC-type"/>
    <property type="match status" value="1"/>
</dbReference>
<dbReference type="SUPFAM" id="SSF57756">
    <property type="entry name" value="Retrovirus zinc finger-like domains"/>
    <property type="match status" value="1"/>
</dbReference>
<name>A0ABD2I1K5_HETSC</name>
<feature type="region of interest" description="Disordered" evidence="3">
    <location>
        <begin position="172"/>
        <end position="209"/>
    </location>
</feature>
<evidence type="ECO:0000313" key="5">
    <source>
        <dbReference type="EMBL" id="KAL3070013.1"/>
    </source>
</evidence>
<feature type="compositionally biased region" description="Polar residues" evidence="3">
    <location>
        <begin position="332"/>
        <end position="352"/>
    </location>
</feature>
<feature type="region of interest" description="Disordered" evidence="3">
    <location>
        <begin position="1"/>
        <end position="21"/>
    </location>
</feature>
<evidence type="ECO:0000259" key="4">
    <source>
        <dbReference type="PROSITE" id="PS50158"/>
    </source>
</evidence>
<dbReference type="GO" id="GO:0019899">
    <property type="term" value="F:enzyme binding"/>
    <property type="evidence" value="ECO:0007669"/>
    <property type="project" value="UniProtKB-ARBA"/>
</dbReference>
<organism evidence="5 6">
    <name type="scientific">Heterodera schachtii</name>
    <name type="common">Sugarbeet cyst nematode worm</name>
    <name type="synonym">Tylenchus schachtii</name>
    <dbReference type="NCBI Taxonomy" id="97005"/>
    <lineage>
        <taxon>Eukaryota</taxon>
        <taxon>Metazoa</taxon>
        <taxon>Ecdysozoa</taxon>
        <taxon>Nematoda</taxon>
        <taxon>Chromadorea</taxon>
        <taxon>Rhabditida</taxon>
        <taxon>Tylenchina</taxon>
        <taxon>Tylenchomorpha</taxon>
        <taxon>Tylenchoidea</taxon>
        <taxon>Heteroderidae</taxon>
        <taxon>Heteroderinae</taxon>
        <taxon>Heterodera</taxon>
    </lineage>
</organism>
<gene>
    <name evidence="5" type="ORF">niasHS_017302</name>
</gene>
<dbReference type="EMBL" id="JBICCN010000420">
    <property type="protein sequence ID" value="KAL3070013.1"/>
    <property type="molecule type" value="Genomic_DNA"/>
</dbReference>
<dbReference type="Pfam" id="PF00098">
    <property type="entry name" value="zf-CCHC"/>
    <property type="match status" value="1"/>
</dbReference>
<sequence>MTSPAPLHFESLTDDEEESLRRLERRLQEQLNKVRQTLAQEQPEECHVKAREEKCIEQLKQQTVKDTVDQKEMAKKEEKSEKLGEKRESEAKKAEPEAKERKTDEDGIVQTKMEKKKSMVEDVLSLGDEEEDSPYEAAKVFETGTSFFESAGVRANSRRELEELTKARNEAKIKAKNELEPPALLDMPKEGQNGRKRLREGSPNKGELFTNNRWDEKMREIEEVNKNSKEVRNALNGLLTMRQKIFEIQDEAQVATKELQKMLRKMEGKEKIGNEMEDEIGLPGNPREVRCFKCGRSGHFARECRDAGDRDRGRRVWRNWGDARGRTGRGTWRNSDQNEVGEGPSTSTSSAHLTDFGTFFNYIGGNQ</sequence>
<evidence type="ECO:0000313" key="6">
    <source>
        <dbReference type="Proteomes" id="UP001620645"/>
    </source>
</evidence>
<keyword evidence="1" id="KW-0479">Metal-binding</keyword>
<dbReference type="Proteomes" id="UP001620645">
    <property type="component" value="Unassembled WGS sequence"/>
</dbReference>
<feature type="compositionally biased region" description="Basic and acidic residues" evidence="3">
    <location>
        <begin position="66"/>
        <end position="105"/>
    </location>
</feature>
<feature type="domain" description="CCHC-type" evidence="4">
    <location>
        <begin position="290"/>
        <end position="306"/>
    </location>
</feature>
<keyword evidence="2" id="KW-0175">Coiled coil</keyword>
<dbReference type="InterPro" id="IPR001878">
    <property type="entry name" value="Znf_CCHC"/>
</dbReference>
<feature type="region of interest" description="Disordered" evidence="3">
    <location>
        <begin position="323"/>
        <end position="352"/>
    </location>
</feature>